<dbReference type="PANTHER" id="PTHR12197">
    <property type="entry name" value="HISTONE-LYSINE N-METHYLTRANSFERASE SMYD"/>
    <property type="match status" value="1"/>
</dbReference>
<dbReference type="InterPro" id="IPR046341">
    <property type="entry name" value="SET_dom_sf"/>
</dbReference>
<dbReference type="PANTHER" id="PTHR12197:SF251">
    <property type="entry name" value="EG:BACR7C10.4 PROTEIN"/>
    <property type="match status" value="1"/>
</dbReference>
<evidence type="ECO:0000259" key="1">
    <source>
        <dbReference type="PROSITE" id="PS50280"/>
    </source>
</evidence>
<dbReference type="EMBL" id="CAUYUJ010016627">
    <property type="protein sequence ID" value="CAK0867281.1"/>
    <property type="molecule type" value="Genomic_DNA"/>
</dbReference>
<comment type="caution">
    <text evidence="2">The sequence shown here is derived from an EMBL/GenBank/DDBJ whole genome shotgun (WGS) entry which is preliminary data.</text>
</comment>
<proteinExistence type="predicted"/>
<protein>
    <recommendedName>
        <fullName evidence="1">SET domain-containing protein</fullName>
    </recommendedName>
</protein>
<dbReference type="InterPro" id="IPR050869">
    <property type="entry name" value="H3K4_H4K5_MeTrfase"/>
</dbReference>
<dbReference type="Pfam" id="PF00856">
    <property type="entry name" value="SET"/>
    <property type="match status" value="1"/>
</dbReference>
<dbReference type="Gene3D" id="2.170.270.10">
    <property type="entry name" value="SET domain"/>
    <property type="match status" value="1"/>
</dbReference>
<dbReference type="Proteomes" id="UP001189429">
    <property type="component" value="Unassembled WGS sequence"/>
</dbReference>
<dbReference type="SUPFAM" id="SSF82199">
    <property type="entry name" value="SET domain"/>
    <property type="match status" value="1"/>
</dbReference>
<organism evidence="2 3">
    <name type="scientific">Prorocentrum cordatum</name>
    <dbReference type="NCBI Taxonomy" id="2364126"/>
    <lineage>
        <taxon>Eukaryota</taxon>
        <taxon>Sar</taxon>
        <taxon>Alveolata</taxon>
        <taxon>Dinophyceae</taxon>
        <taxon>Prorocentrales</taxon>
        <taxon>Prorocentraceae</taxon>
        <taxon>Prorocentrum</taxon>
    </lineage>
</organism>
<gene>
    <name evidence="2" type="ORF">PCOR1329_LOCUS54259</name>
</gene>
<dbReference type="SMART" id="SM00317">
    <property type="entry name" value="SET"/>
    <property type="match status" value="1"/>
</dbReference>
<accession>A0ABN9V3R7</accession>
<dbReference type="InterPro" id="IPR001214">
    <property type="entry name" value="SET_dom"/>
</dbReference>
<feature type="domain" description="SET" evidence="1">
    <location>
        <begin position="28"/>
        <end position="209"/>
    </location>
</feature>
<name>A0ABN9V3R7_9DINO</name>
<sequence>MAMTSDAAEPELYEEPALRINIVKDVPCICEVRRSSAKGRGLYMTQSAHPGDVIYSEKPAVVIPKAGDNESGCDRAKQPKDSWRSAAALATGPQPQLEAVMAFLEPLDTEHPAYEVFRDSLNEGVIWLQEAGVRLDPASLKKLMLSTLLNGWGGDQGKLLFIWLSMTNHSCDPSAVMVTEGQSDPALLKVEVRALVDLKEGDEVTLCYIHDVMLPPKERAAHLMKGWFFSNVTPLASDEFINAYVKEGPDTDAAVANIIEANGFAMKAWDLGHSSQDPVAASRHLKNALGAYQLVLKSASGVLHSEHGWVLNAQRRMASILLREQEQFPGTAGVALKLCSAVAAGEEKIYRLGRVRLTETHSMAVEAAELSGDRLAADMWKAKVAQGKAIRGMRYGQ</sequence>
<keyword evidence="3" id="KW-1185">Reference proteome</keyword>
<evidence type="ECO:0000313" key="3">
    <source>
        <dbReference type="Proteomes" id="UP001189429"/>
    </source>
</evidence>
<evidence type="ECO:0000313" key="2">
    <source>
        <dbReference type="EMBL" id="CAK0867281.1"/>
    </source>
</evidence>
<dbReference type="PROSITE" id="PS50280">
    <property type="entry name" value="SET"/>
    <property type="match status" value="1"/>
</dbReference>
<dbReference type="CDD" id="cd20071">
    <property type="entry name" value="SET_SMYD"/>
    <property type="match status" value="1"/>
</dbReference>
<reference evidence="2" key="1">
    <citation type="submission" date="2023-10" db="EMBL/GenBank/DDBJ databases">
        <authorList>
            <person name="Chen Y."/>
            <person name="Shah S."/>
            <person name="Dougan E. K."/>
            <person name="Thang M."/>
            <person name="Chan C."/>
        </authorList>
    </citation>
    <scope>NUCLEOTIDE SEQUENCE [LARGE SCALE GENOMIC DNA]</scope>
</reference>